<accession>A0A8H3MLC5</accession>
<dbReference type="Proteomes" id="UP000615446">
    <property type="component" value="Unassembled WGS sequence"/>
</dbReference>
<dbReference type="PROSITE" id="PS50118">
    <property type="entry name" value="HMG_BOX_2"/>
    <property type="match status" value="1"/>
</dbReference>
<dbReference type="Pfam" id="PF00505">
    <property type="entry name" value="HMG_box"/>
    <property type="match status" value="1"/>
</dbReference>
<gene>
    <name evidence="4" type="ORF">RCL2_003111200</name>
</gene>
<evidence type="ECO:0000256" key="1">
    <source>
        <dbReference type="PROSITE-ProRule" id="PRU00267"/>
    </source>
</evidence>
<keyword evidence="2" id="KW-1133">Transmembrane helix</keyword>
<dbReference type="InterPro" id="IPR036910">
    <property type="entry name" value="HMG_box_dom_sf"/>
</dbReference>
<comment type="caution">
    <text evidence="4">The sequence shown here is derived from an EMBL/GenBank/DDBJ whole genome shotgun (WGS) entry which is preliminary data.</text>
</comment>
<keyword evidence="2" id="KW-0812">Transmembrane</keyword>
<protein>
    <recommendedName>
        <fullName evidence="3">HMG box domain-containing protein</fullName>
    </recommendedName>
</protein>
<proteinExistence type="predicted"/>
<keyword evidence="2" id="KW-0472">Membrane</keyword>
<dbReference type="OrthoDB" id="2377648at2759"/>
<keyword evidence="1" id="KW-0238">DNA-binding</keyword>
<keyword evidence="1" id="KW-0539">Nucleus</keyword>
<evidence type="ECO:0000313" key="4">
    <source>
        <dbReference type="EMBL" id="GET04819.1"/>
    </source>
</evidence>
<dbReference type="SUPFAM" id="SSF47095">
    <property type="entry name" value="HMG-box"/>
    <property type="match status" value="1"/>
</dbReference>
<sequence>MLKVNLLNYKEICRKLYTWYNKQRIFAICIICYSLMTNVTIEQLIILFVLLAFLFYCTKKRGFLHYIYFHQHHSFLSPKKSISKKKKRSANCFLLFRQEMMKERPYKMKMSNYSKRVSQMWQNLPEDEKIEWKRRYELNRESATES</sequence>
<dbReference type="EMBL" id="BLAL01000357">
    <property type="protein sequence ID" value="GET04819.1"/>
    <property type="molecule type" value="Genomic_DNA"/>
</dbReference>
<dbReference type="AlphaFoldDB" id="A0A8H3MLC5"/>
<evidence type="ECO:0000259" key="3">
    <source>
        <dbReference type="PROSITE" id="PS50118"/>
    </source>
</evidence>
<evidence type="ECO:0000256" key="2">
    <source>
        <dbReference type="SAM" id="Phobius"/>
    </source>
</evidence>
<dbReference type="Gene3D" id="1.10.30.10">
    <property type="entry name" value="High mobility group box domain"/>
    <property type="match status" value="1"/>
</dbReference>
<organism evidence="4 5">
    <name type="scientific">Rhizophagus clarus</name>
    <dbReference type="NCBI Taxonomy" id="94130"/>
    <lineage>
        <taxon>Eukaryota</taxon>
        <taxon>Fungi</taxon>
        <taxon>Fungi incertae sedis</taxon>
        <taxon>Mucoromycota</taxon>
        <taxon>Glomeromycotina</taxon>
        <taxon>Glomeromycetes</taxon>
        <taxon>Glomerales</taxon>
        <taxon>Glomeraceae</taxon>
        <taxon>Rhizophagus</taxon>
    </lineage>
</organism>
<dbReference type="InterPro" id="IPR009071">
    <property type="entry name" value="HMG_box_dom"/>
</dbReference>
<feature type="transmembrane region" description="Helical" evidence="2">
    <location>
        <begin position="25"/>
        <end position="56"/>
    </location>
</feature>
<dbReference type="GO" id="GO:0003677">
    <property type="term" value="F:DNA binding"/>
    <property type="evidence" value="ECO:0007669"/>
    <property type="project" value="UniProtKB-UniRule"/>
</dbReference>
<dbReference type="GO" id="GO:0005634">
    <property type="term" value="C:nucleus"/>
    <property type="evidence" value="ECO:0007669"/>
    <property type="project" value="UniProtKB-UniRule"/>
</dbReference>
<evidence type="ECO:0000313" key="5">
    <source>
        <dbReference type="Proteomes" id="UP000615446"/>
    </source>
</evidence>
<feature type="domain" description="HMG box" evidence="3">
    <location>
        <begin position="86"/>
        <end position="146"/>
    </location>
</feature>
<feature type="DNA-binding region" description="HMG box" evidence="1">
    <location>
        <begin position="86"/>
        <end position="146"/>
    </location>
</feature>
<reference evidence="4" key="1">
    <citation type="submission" date="2019-10" db="EMBL/GenBank/DDBJ databases">
        <title>Conservation and host-specific expression of non-tandemly repeated heterogenous ribosome RNA gene in arbuscular mycorrhizal fungi.</title>
        <authorList>
            <person name="Maeda T."/>
            <person name="Kobayashi Y."/>
            <person name="Nakagawa T."/>
            <person name="Ezawa T."/>
            <person name="Yamaguchi K."/>
            <person name="Bino T."/>
            <person name="Nishimoto Y."/>
            <person name="Shigenobu S."/>
            <person name="Kawaguchi M."/>
        </authorList>
    </citation>
    <scope>NUCLEOTIDE SEQUENCE</scope>
    <source>
        <strain evidence="4">HR1</strain>
    </source>
</reference>
<name>A0A8H3MLC5_9GLOM</name>